<dbReference type="InterPro" id="IPR036737">
    <property type="entry name" value="OmpA-like_sf"/>
</dbReference>
<feature type="signal peptide" evidence="5">
    <location>
        <begin position="1"/>
        <end position="18"/>
    </location>
</feature>
<accession>A0A1C2I677</accession>
<comment type="caution">
    <text evidence="7">The sequence shown here is derived from an EMBL/GenBank/DDBJ whole genome shotgun (WGS) entry which is preliminary data.</text>
</comment>
<keyword evidence="10" id="KW-1185">Reference proteome</keyword>
<dbReference type="EMBL" id="LWSA01000167">
    <property type="protein sequence ID" value="OCX71474.1"/>
    <property type="molecule type" value="Genomic_DNA"/>
</dbReference>
<protein>
    <recommendedName>
        <fullName evidence="6">OmpA-like domain-containing protein</fullName>
    </recommendedName>
</protein>
<dbReference type="InterPro" id="IPR006665">
    <property type="entry name" value="OmpA-like"/>
</dbReference>
<dbReference type="InterPro" id="IPR006664">
    <property type="entry name" value="OMP_bac"/>
</dbReference>
<dbReference type="Gene3D" id="3.30.1330.60">
    <property type="entry name" value="OmpA-like domain"/>
    <property type="match status" value="1"/>
</dbReference>
<dbReference type="Pfam" id="PF00691">
    <property type="entry name" value="OmpA"/>
    <property type="match status" value="1"/>
</dbReference>
<proteinExistence type="predicted"/>
<evidence type="ECO:0000313" key="9">
    <source>
        <dbReference type="Proteomes" id="UP000094893"/>
    </source>
</evidence>
<reference evidence="7 9" key="1">
    <citation type="journal article" date="2016" name="Int. J. Mol. Sci.">
        <title>Comparative genomics of the extreme acidophile Acidithiobacillus thiooxidans reveals intraspecific divergence and niche adaptation.</title>
        <authorList>
            <person name="Zhang X."/>
            <person name="Feng X."/>
            <person name="Tao J."/>
            <person name="Ma L."/>
            <person name="Xiao Y."/>
            <person name="Liang Y."/>
            <person name="Liu X."/>
            <person name="Yin H."/>
        </authorList>
    </citation>
    <scope>NUCLEOTIDE SEQUENCE [LARGE SCALE GENOMIC DNA]</scope>
    <source>
        <strain evidence="7 9">A02</strain>
        <strain evidence="8">DXS-W</strain>
    </source>
</reference>
<dbReference type="SUPFAM" id="SSF103088">
    <property type="entry name" value="OmpA-like"/>
    <property type="match status" value="1"/>
</dbReference>
<dbReference type="PROSITE" id="PS51123">
    <property type="entry name" value="OMPA_2"/>
    <property type="match status" value="1"/>
</dbReference>
<dbReference type="AlphaFoldDB" id="A0A1C2I677"/>
<dbReference type="GO" id="GO:0009279">
    <property type="term" value="C:cell outer membrane"/>
    <property type="evidence" value="ECO:0007669"/>
    <property type="project" value="UniProtKB-SubCell"/>
</dbReference>
<evidence type="ECO:0000259" key="6">
    <source>
        <dbReference type="PROSITE" id="PS51123"/>
    </source>
</evidence>
<dbReference type="RefSeq" id="WP_010640703.1">
    <property type="nucleotide sequence ID" value="NZ_DAIAWO010000040.1"/>
</dbReference>
<dbReference type="PRINTS" id="PR01021">
    <property type="entry name" value="OMPADOMAIN"/>
</dbReference>
<evidence type="ECO:0000313" key="10">
    <source>
        <dbReference type="Proteomes" id="UP000095008"/>
    </source>
</evidence>
<feature type="chain" id="PRO_5009434489" description="OmpA-like domain-containing protein" evidence="5">
    <location>
        <begin position="19"/>
        <end position="182"/>
    </location>
</feature>
<gene>
    <name evidence="8" type="ORF">A6M23_08210</name>
    <name evidence="7" type="ORF">A6P07_12150</name>
</gene>
<evidence type="ECO:0000256" key="3">
    <source>
        <dbReference type="ARBA" id="ARBA00023237"/>
    </source>
</evidence>
<evidence type="ECO:0000313" key="7">
    <source>
        <dbReference type="EMBL" id="OCX71474.1"/>
    </source>
</evidence>
<keyword evidence="5" id="KW-0732">Signal</keyword>
<dbReference type="CDD" id="cd07185">
    <property type="entry name" value="OmpA_C-like"/>
    <property type="match status" value="1"/>
</dbReference>
<dbReference type="EMBL" id="LWRY01000080">
    <property type="protein sequence ID" value="OCX73382.1"/>
    <property type="molecule type" value="Genomic_DNA"/>
</dbReference>
<name>A0A1C2I677_ACITH</name>
<dbReference type="Proteomes" id="UP000094893">
    <property type="component" value="Unassembled WGS sequence"/>
</dbReference>
<dbReference type="InterPro" id="IPR050330">
    <property type="entry name" value="Bact_OuterMem_StrucFunc"/>
</dbReference>
<dbReference type="OrthoDB" id="5296103at2"/>
<organism evidence="7 9">
    <name type="scientific">Acidithiobacillus thiooxidans</name>
    <name type="common">Thiobacillus thiooxidans</name>
    <dbReference type="NCBI Taxonomy" id="930"/>
    <lineage>
        <taxon>Bacteria</taxon>
        <taxon>Pseudomonadati</taxon>
        <taxon>Pseudomonadota</taxon>
        <taxon>Acidithiobacillia</taxon>
        <taxon>Acidithiobacillales</taxon>
        <taxon>Acidithiobacillaceae</taxon>
        <taxon>Acidithiobacillus</taxon>
    </lineage>
</organism>
<feature type="domain" description="OmpA-like" evidence="6">
    <location>
        <begin position="60"/>
        <end position="177"/>
    </location>
</feature>
<keyword evidence="2 4" id="KW-0472">Membrane</keyword>
<dbReference type="eggNOG" id="COG2885">
    <property type="taxonomic scope" value="Bacteria"/>
</dbReference>
<evidence type="ECO:0000256" key="5">
    <source>
        <dbReference type="SAM" id="SignalP"/>
    </source>
</evidence>
<keyword evidence="3" id="KW-0998">Cell outer membrane</keyword>
<evidence type="ECO:0000256" key="1">
    <source>
        <dbReference type="ARBA" id="ARBA00004442"/>
    </source>
</evidence>
<comment type="subcellular location">
    <subcellularLocation>
        <location evidence="1">Cell outer membrane</location>
    </subcellularLocation>
</comment>
<dbReference type="PANTHER" id="PTHR30329:SF21">
    <property type="entry name" value="LIPOPROTEIN YIAD-RELATED"/>
    <property type="match status" value="1"/>
</dbReference>
<dbReference type="PROSITE" id="PS51257">
    <property type="entry name" value="PROKAR_LIPOPROTEIN"/>
    <property type="match status" value="1"/>
</dbReference>
<evidence type="ECO:0000256" key="2">
    <source>
        <dbReference type="ARBA" id="ARBA00023136"/>
    </source>
</evidence>
<sequence>MKHAAQLSKLLLLGSVVAASGCGLYEVTPCPAGPAPVAPVVSAPTPPPPPAPIAPVERTVLESKPITITGINFKTGSAQLMGSDIGVLDKVAGFAKMHPDATLHINGYCSKTGSYAYNYKLSKARAGSVAGYLEKRGVAADHMTVKGHSYEDPIATNTTPAGRFKNQRVEINSSVMVRTTVK</sequence>
<dbReference type="PANTHER" id="PTHR30329">
    <property type="entry name" value="STATOR ELEMENT OF FLAGELLAR MOTOR COMPLEX"/>
    <property type="match status" value="1"/>
</dbReference>
<dbReference type="GeneID" id="60694584"/>
<dbReference type="STRING" id="930.GCA_002079865_02622"/>
<dbReference type="Proteomes" id="UP000095008">
    <property type="component" value="Unassembled WGS sequence"/>
</dbReference>
<evidence type="ECO:0000313" key="8">
    <source>
        <dbReference type="EMBL" id="OCX73382.1"/>
    </source>
</evidence>
<evidence type="ECO:0000256" key="4">
    <source>
        <dbReference type="PROSITE-ProRule" id="PRU00473"/>
    </source>
</evidence>